<evidence type="ECO:0000313" key="1">
    <source>
        <dbReference type="EMBL" id="ORC34645.1"/>
    </source>
</evidence>
<comment type="caution">
    <text evidence="1">The sequence shown here is derived from an EMBL/GenBank/DDBJ whole genome shotgun (WGS) entry which is preliminary data.</text>
</comment>
<proteinExistence type="predicted"/>
<dbReference type="Proteomes" id="UP000192343">
    <property type="component" value="Unassembled WGS sequence"/>
</dbReference>
<accession>A0A1Y1RWM4</accession>
<sequence length="319" mass="37373">MSHIYYLFREAGYSCFVHIPFFNFIHRKYFFGITRDKGFVLVSKSFKKKNTLIVSDTPAAVSNKTVRINYNIFTDKVDPVRDIFYPIGFHPDLMSKENESFARSLSVKHERKIAAFFAGNILERKYTNRRTKDYFNINTRYEIIAAIRDNLSSDYSYFPGSYEDLLEKMESGYLRNKVVIMDTQKAGIPQHQWLRLLSETDYFIYTPGILYPWCHNQIESMAAGAVPITQFPHIFHPELQDKENCFTWQTTQNLVDILKEIATGKINANHTSTLRMNINAYYETNYSFESFGKRIERFLNEADRDSVQLYICAGEHSMV</sequence>
<dbReference type="STRING" id="1963862.B4O97_11910"/>
<protein>
    <recommendedName>
        <fullName evidence="3">Exostosin GT47 domain-containing protein</fullName>
    </recommendedName>
</protein>
<keyword evidence="2" id="KW-1185">Reference proteome</keyword>
<gene>
    <name evidence="1" type="ORF">B4O97_11910</name>
</gene>
<dbReference type="AlphaFoldDB" id="A0A1Y1RWM4"/>
<evidence type="ECO:0000313" key="2">
    <source>
        <dbReference type="Proteomes" id="UP000192343"/>
    </source>
</evidence>
<evidence type="ECO:0008006" key="3">
    <source>
        <dbReference type="Google" id="ProtNLM"/>
    </source>
</evidence>
<reference evidence="1 2" key="1">
    <citation type="submission" date="2017-03" db="EMBL/GenBank/DDBJ databases">
        <title>Draft Genome sequence of Marispirochaeta sp. strain JC444.</title>
        <authorList>
            <person name="Shivani Y."/>
            <person name="Subhash Y."/>
            <person name="Sasikala C."/>
            <person name="Ramana C."/>
        </authorList>
    </citation>
    <scope>NUCLEOTIDE SEQUENCE [LARGE SCALE GENOMIC DNA]</scope>
    <source>
        <strain evidence="1 2">JC444</strain>
    </source>
</reference>
<organism evidence="1 2">
    <name type="scientific">Marispirochaeta aestuarii</name>
    <dbReference type="NCBI Taxonomy" id="1963862"/>
    <lineage>
        <taxon>Bacteria</taxon>
        <taxon>Pseudomonadati</taxon>
        <taxon>Spirochaetota</taxon>
        <taxon>Spirochaetia</taxon>
        <taxon>Spirochaetales</taxon>
        <taxon>Spirochaetaceae</taxon>
        <taxon>Marispirochaeta</taxon>
    </lineage>
</organism>
<dbReference type="SUPFAM" id="SSF53756">
    <property type="entry name" value="UDP-Glycosyltransferase/glycogen phosphorylase"/>
    <property type="match status" value="1"/>
</dbReference>
<dbReference type="EMBL" id="MWQY01000012">
    <property type="protein sequence ID" value="ORC34645.1"/>
    <property type="molecule type" value="Genomic_DNA"/>
</dbReference>
<name>A0A1Y1RWM4_9SPIO</name>